<keyword evidence="1" id="KW-0812">Transmembrane</keyword>
<dbReference type="EMBL" id="AP012319">
    <property type="protein sequence ID" value="BAL92429.1"/>
    <property type="molecule type" value="Genomic_DNA"/>
</dbReference>
<dbReference type="Pfam" id="PF13360">
    <property type="entry name" value="PQQ_2"/>
    <property type="match status" value="1"/>
</dbReference>
<dbReference type="Gene3D" id="2.130.10.10">
    <property type="entry name" value="YVTN repeat-like/Quinoprotein amine dehydrogenase"/>
    <property type="match status" value="1"/>
</dbReference>
<evidence type="ECO:0000313" key="3">
    <source>
        <dbReference type="EMBL" id="BAL92429.1"/>
    </source>
</evidence>
<dbReference type="eggNOG" id="COG1520">
    <property type="taxonomic scope" value="Bacteria"/>
</dbReference>
<organism evidence="3 4">
    <name type="scientific">Actinoplanes missouriensis (strain ATCC 14538 / DSM 43046 / CBS 188.64 / JCM 3121 / NBRC 102363 / NCIMB 12654 / NRRL B-3342 / UNCC 431)</name>
    <dbReference type="NCBI Taxonomy" id="512565"/>
    <lineage>
        <taxon>Bacteria</taxon>
        <taxon>Bacillati</taxon>
        <taxon>Actinomycetota</taxon>
        <taxon>Actinomycetes</taxon>
        <taxon>Micromonosporales</taxon>
        <taxon>Micromonosporaceae</taxon>
        <taxon>Actinoplanes</taxon>
    </lineage>
</organism>
<dbReference type="HOGENOM" id="CLU_050005_0_0_11"/>
<feature type="transmembrane region" description="Helical" evidence="1">
    <location>
        <begin position="31"/>
        <end position="52"/>
    </location>
</feature>
<feature type="domain" description="Pyrrolo-quinoline quinone repeat" evidence="2">
    <location>
        <begin position="90"/>
        <end position="293"/>
    </location>
</feature>
<dbReference type="Proteomes" id="UP000007882">
    <property type="component" value="Chromosome"/>
</dbReference>
<dbReference type="RefSeq" id="WP_014447314.1">
    <property type="nucleotide sequence ID" value="NC_017093.1"/>
</dbReference>
<dbReference type="InterPro" id="IPR002372">
    <property type="entry name" value="PQQ_rpt_dom"/>
</dbReference>
<keyword evidence="1" id="KW-1133">Transmembrane helix</keyword>
<dbReference type="OrthoDB" id="3757373at2"/>
<keyword evidence="4" id="KW-1185">Reference proteome</keyword>
<dbReference type="PATRIC" id="fig|512565.3.peg.7216"/>
<dbReference type="InterPro" id="IPR011047">
    <property type="entry name" value="Quinoprotein_ADH-like_sf"/>
</dbReference>
<name>I0HHE2_ACTM4</name>
<evidence type="ECO:0000313" key="4">
    <source>
        <dbReference type="Proteomes" id="UP000007882"/>
    </source>
</evidence>
<dbReference type="PANTHER" id="PTHR34512:SF30">
    <property type="entry name" value="OUTER MEMBRANE PROTEIN ASSEMBLY FACTOR BAMB"/>
    <property type="match status" value="1"/>
</dbReference>
<evidence type="ECO:0000256" key="1">
    <source>
        <dbReference type="SAM" id="Phobius"/>
    </source>
</evidence>
<accession>I0HHE2</accession>
<evidence type="ECO:0000259" key="2">
    <source>
        <dbReference type="Pfam" id="PF13360"/>
    </source>
</evidence>
<dbReference type="KEGG" id="ams:AMIS_72090"/>
<dbReference type="PANTHER" id="PTHR34512">
    <property type="entry name" value="CELL SURFACE PROTEIN"/>
    <property type="match status" value="1"/>
</dbReference>
<reference evidence="3 4" key="1">
    <citation type="submission" date="2012-02" db="EMBL/GenBank/DDBJ databases">
        <title>Complete genome sequence of Actinoplanes missouriensis 431 (= NBRC 102363).</title>
        <authorList>
            <person name="Ohnishi Y."/>
            <person name="Ishikawa J."/>
            <person name="Sekine M."/>
            <person name="Hosoyama A."/>
            <person name="Harada T."/>
            <person name="Narita H."/>
            <person name="Hata T."/>
            <person name="Konno Y."/>
            <person name="Tutikane K."/>
            <person name="Fujita N."/>
            <person name="Horinouchi S."/>
            <person name="Hayakawa M."/>
        </authorList>
    </citation>
    <scope>NUCLEOTIDE SEQUENCE [LARGE SCALE GENOMIC DNA]</scope>
    <source>
        <strain evidence="4">ATCC 14538 / DSM 43046 / CBS 188.64 / JCM 3121 / NBRC 102363 / NCIMB 12654 / NRRL B-3342 / UNCC 431</strain>
    </source>
</reference>
<keyword evidence="1" id="KW-0472">Membrane</keyword>
<dbReference type="InterPro" id="IPR015943">
    <property type="entry name" value="WD40/YVTN_repeat-like_dom_sf"/>
</dbReference>
<protein>
    <recommendedName>
        <fullName evidence="2">Pyrrolo-quinoline quinone repeat domain-containing protein</fullName>
    </recommendedName>
</protein>
<gene>
    <name evidence="3" type="ordered locus">AMIS_72090</name>
</gene>
<proteinExistence type="predicted"/>
<dbReference type="STRING" id="512565.AMIS_72090"/>
<dbReference type="SUPFAM" id="SSF50998">
    <property type="entry name" value="Quinoprotein alcohol dehydrogenase-like"/>
    <property type="match status" value="1"/>
</dbReference>
<sequence>MSVIELGEYNVPIEPEPPARPEFNPRSVRRFLLAGVVLACLLLLGTGGPIAGPLVHDVWSTPMTDQDSMSVRGDGIFLFRNSGAGRVALTAYEPATGDVRWTRESAGNVSWMYQGEEAGLLLIPGDEKLANIEFDDGSQGQIAYGGTTTALDSRTGRQLWKVPGEAQAVASASVLLAERDTSGNYMTVRLVDARTGAEIWRQPAGGALHLIVRNEGPSPILIVLAANDGRTTVLRYADGSLIRQRTLPWSTGSDDDTYLSVVEDMVLVSRNFWQKARVTAYRTGSLEQLWETETGPYSYVSECGPVLCLTDGAMLRGLDPRTGREVWNRSGGSGGATPVSDRLIASDGADPPMQVVLDPATGEQIGSGGIGWPMRYEAYRNHVVLLHRIYSEGPIHDAVDHLDLTTGDITRVGRLQSSADVQQGWRCDSTGRYLACQRDTRMVVTAVG</sequence>
<dbReference type="AlphaFoldDB" id="I0HHE2"/>